<feature type="compositionally biased region" description="Low complexity" evidence="1">
    <location>
        <begin position="867"/>
        <end position="880"/>
    </location>
</feature>
<feature type="compositionally biased region" description="Pro residues" evidence="1">
    <location>
        <begin position="953"/>
        <end position="965"/>
    </location>
</feature>
<feature type="compositionally biased region" description="Basic and acidic residues" evidence="1">
    <location>
        <begin position="730"/>
        <end position="747"/>
    </location>
</feature>
<dbReference type="PANTHER" id="PTHR48125">
    <property type="entry name" value="LP07818P1"/>
    <property type="match status" value="1"/>
</dbReference>
<feature type="compositionally biased region" description="Basic and acidic residues" evidence="1">
    <location>
        <begin position="1398"/>
        <end position="1416"/>
    </location>
</feature>
<feature type="compositionally biased region" description="Basic and acidic residues" evidence="1">
    <location>
        <begin position="560"/>
        <end position="570"/>
    </location>
</feature>
<comment type="caution">
    <text evidence="2">The sequence shown here is derived from an EMBL/GenBank/DDBJ whole genome shotgun (WGS) entry which is preliminary data.</text>
</comment>
<feature type="compositionally biased region" description="Basic and acidic residues" evidence="1">
    <location>
        <begin position="801"/>
        <end position="814"/>
    </location>
</feature>
<sequence length="1439" mass="158180">MSNPSAASSPPQLDSITPADAQGRATSISPKRKATPASPDRPRHKPFGTDDGAQHTPDHDDSVQAPSDTRARSNTEAPQQSGPDRSRQDNRGQSLAAASDSLSSRIPTLRLPTLIPPSPFLSVPRPNSPISRIPLLRVPSPSPSPPKPPRDDQSSISPSKQLASGNKSASRRKDEGNATSPASPQSQPCGWHPVAHNDDGLSALDRFRAAQAIHEDGRRSHKEDMEADKRAQDEEDDARSSIEGTFQEQDDECAANDPLGPSDGKRSAANQESLVSPKEDLVTDAMPVKRGRVGLGLSGVGSSGLRDLQTIASTHTAPSREGRSSSVVSIYRAGEVAVEERVNSWRECIEHGRVGTQQIRTLPSGFPMKLWTLHAQRLAGIAVRNTAYTIGPVPPGTVTPSPSDWLRLSRLHLRRFRTEQGELDCPPEPKQLPGTQTPSGPPSLPAVPEFNFSSAIQELQKMKDDLETTQGVGKKLSGMFTPSRRNSDSTSASKLPIARLTRDQNDRGEFRREAGPALSASSEDDEGVSLPANTHSRIREFNKEDTEAESSRPSSAFTRAAERTAEERQNQQRRRNVQADVRKPLTLKLGKVRAPDNPQDGRTKASVTQAAQIEADRRLAKQLQDEDEILSPTSVPHRSKSVVAGPSSASRPRPLLPIPRASVLSDEDIARLDRMRREESDRQMAEQLQRELDEGSDRSPRHSNVVESVEARDESLSDFVDEVFDSTITKGDKGKEKAIDPARRDSGVSEVPLTAIDSGGDQHDTASTDSSLRYGQEKTDEEYAKAHHEREQKRRNHPSYQRKELERDALKSDNDPPLYQRALSGSPVGDHPMTSHEPLLPSTADDSRGGSDYPLLDFRDEEDESISLPAPASCSEPSAARRQIRESTPAPETASPRSPPSSPPLDDQAPLSAEPWAIPSSPPRSPPEFDRRGGISEAPLWDELPDNSVMATRPPPTPRLSPAHPPSFSSSSLSEVEQDQDLFSPLQPPATPRLESAEFLTVSPRCSSKTPEPDSRTLPPPKPWEEGGSAIVRSNASTFEPSNTANHSSALQAHAVSPLASVPVSNWLCPFTQKRTADLLEHDFWRDKRDRRIRSPFSFANHKKKWKAQKRASPLTQISSPDDPSPLASAPSQALIPAQNKNKKKLNKPHRKVTLPAQPVNRTLLHMIATAITITKVPLADVPSSANQAHETHQTRPFWSNTPQTQAAQAAHDASLPKDIKDLEIVDVRLADDGRKVLYRFTAGTPRWRAYPFCAREAGAWDEMLLAFEEWEEKANLRGWVDFPVVVRKGGLDGDLGVGGRKGEVVWDEEKWWGQVFGYPKVVYKVWVPERDEEDEENAEDGQDGEILEEDGRYLWEEWDESIATFGRYVEGCRDWDRFMAETESALRACNGTGTGKIEAHEEREDRTAGEGRSDAVDNVMEDCSAAEGKVEDDVVNKD</sequence>
<feature type="compositionally biased region" description="Basic and acidic residues" evidence="1">
    <location>
        <begin position="195"/>
        <end position="232"/>
    </location>
</feature>
<organism evidence="2 3">
    <name type="scientific">Elsinoe australis</name>
    <dbReference type="NCBI Taxonomy" id="40998"/>
    <lineage>
        <taxon>Eukaryota</taxon>
        <taxon>Fungi</taxon>
        <taxon>Dikarya</taxon>
        <taxon>Ascomycota</taxon>
        <taxon>Pezizomycotina</taxon>
        <taxon>Dothideomycetes</taxon>
        <taxon>Dothideomycetidae</taxon>
        <taxon>Myriangiales</taxon>
        <taxon>Elsinoaceae</taxon>
        <taxon>Elsinoe</taxon>
    </lineage>
</organism>
<feature type="compositionally biased region" description="Low complexity" evidence="1">
    <location>
        <begin position="887"/>
        <end position="896"/>
    </location>
</feature>
<evidence type="ECO:0000313" key="2">
    <source>
        <dbReference type="EMBL" id="TKX24064.1"/>
    </source>
</evidence>
<feature type="region of interest" description="Disordered" evidence="1">
    <location>
        <begin position="1186"/>
        <end position="1214"/>
    </location>
</feature>
<feature type="region of interest" description="Disordered" evidence="1">
    <location>
        <begin position="1101"/>
        <end position="1153"/>
    </location>
</feature>
<feature type="region of interest" description="Disordered" evidence="1">
    <location>
        <begin position="419"/>
        <end position="448"/>
    </location>
</feature>
<protein>
    <submittedName>
        <fullName evidence="2">Uncharacterized protein</fullName>
    </submittedName>
</protein>
<feature type="region of interest" description="Disordered" evidence="1">
    <location>
        <begin position="627"/>
        <end position="657"/>
    </location>
</feature>
<dbReference type="PANTHER" id="PTHR48125:SF12">
    <property type="entry name" value="AT HOOK TRANSCRIPTION FACTOR FAMILY-RELATED"/>
    <property type="match status" value="1"/>
</dbReference>
<feature type="region of interest" description="Disordered" evidence="1">
    <location>
        <begin position="471"/>
        <end position="612"/>
    </location>
</feature>
<evidence type="ECO:0000313" key="3">
    <source>
        <dbReference type="Proteomes" id="UP000308133"/>
    </source>
</evidence>
<feature type="compositionally biased region" description="Low complexity" evidence="1">
    <location>
        <begin position="1118"/>
        <end position="1140"/>
    </location>
</feature>
<feature type="region of interest" description="Disordered" evidence="1">
    <location>
        <begin position="676"/>
        <end position="1028"/>
    </location>
</feature>
<feature type="compositionally biased region" description="Basic and acidic residues" evidence="1">
    <location>
        <begin position="52"/>
        <end position="62"/>
    </location>
</feature>
<feature type="compositionally biased region" description="Basic and acidic residues" evidence="1">
    <location>
        <begin position="775"/>
        <end position="792"/>
    </location>
</feature>
<feature type="region of interest" description="Disordered" evidence="1">
    <location>
        <begin position="1"/>
        <end position="286"/>
    </location>
</feature>
<feature type="compositionally biased region" description="Basic residues" evidence="1">
    <location>
        <begin position="1141"/>
        <end position="1153"/>
    </location>
</feature>
<feature type="compositionally biased region" description="Basic and acidic residues" evidence="1">
    <location>
        <begin position="1429"/>
        <end position="1439"/>
    </location>
</feature>
<dbReference type="EMBL" id="PTQR01000047">
    <property type="protein sequence ID" value="TKX24064.1"/>
    <property type="molecule type" value="Genomic_DNA"/>
</dbReference>
<gene>
    <name evidence="2" type="ORF">C1H76_3632</name>
</gene>
<dbReference type="Proteomes" id="UP000308133">
    <property type="component" value="Unassembled WGS sequence"/>
</dbReference>
<feature type="compositionally biased region" description="Low complexity" evidence="1">
    <location>
        <begin position="94"/>
        <end position="113"/>
    </location>
</feature>
<reference evidence="2 3" key="1">
    <citation type="submission" date="2018-02" db="EMBL/GenBank/DDBJ databases">
        <title>Draft genome sequences of Elsinoe sp., causing black scab on jojoba.</title>
        <authorList>
            <person name="Stodart B."/>
            <person name="Jeffress S."/>
            <person name="Ash G."/>
            <person name="Arun Chinnappa K."/>
        </authorList>
    </citation>
    <scope>NUCLEOTIDE SEQUENCE [LARGE SCALE GENOMIC DNA]</scope>
    <source>
        <strain evidence="2 3">Hillstone_2</strain>
    </source>
</reference>
<accession>A0A4U7B7G2</accession>
<proteinExistence type="predicted"/>
<feature type="compositionally biased region" description="Polar residues" evidence="1">
    <location>
        <begin position="154"/>
        <end position="168"/>
    </location>
</feature>
<feature type="compositionally biased region" description="Polar residues" evidence="1">
    <location>
        <begin position="1"/>
        <end position="15"/>
    </location>
</feature>
<feature type="compositionally biased region" description="Polar residues" evidence="1">
    <location>
        <begin position="64"/>
        <end position="83"/>
    </location>
</feature>
<feature type="compositionally biased region" description="Basic and acidic residues" evidence="1">
    <location>
        <begin position="676"/>
        <end position="700"/>
    </location>
</feature>
<feature type="compositionally biased region" description="Polar residues" evidence="1">
    <location>
        <begin position="177"/>
        <end position="188"/>
    </location>
</feature>
<feature type="region of interest" description="Disordered" evidence="1">
    <location>
        <begin position="1392"/>
        <end position="1439"/>
    </location>
</feature>
<feature type="compositionally biased region" description="Polar residues" evidence="1">
    <location>
        <begin position="1186"/>
        <end position="1208"/>
    </location>
</feature>
<evidence type="ECO:0000256" key="1">
    <source>
        <dbReference type="SAM" id="MobiDB-lite"/>
    </source>
</evidence>
<feature type="compositionally biased region" description="Basic and acidic residues" evidence="1">
    <location>
        <begin position="500"/>
        <end position="514"/>
    </location>
</feature>
<feature type="compositionally biased region" description="Low complexity" evidence="1">
    <location>
        <begin position="646"/>
        <end position="657"/>
    </location>
</feature>
<name>A0A4U7B7G2_9PEZI</name>
<feature type="compositionally biased region" description="Basic residues" evidence="1">
    <location>
        <begin position="1101"/>
        <end position="1110"/>
    </location>
</feature>